<proteinExistence type="inferred from homology"/>
<dbReference type="AlphaFoldDB" id="A0A935K6Q8"/>
<dbReference type="SUPFAM" id="SSF56954">
    <property type="entry name" value="Outer membrane efflux proteins (OEP)"/>
    <property type="match status" value="1"/>
</dbReference>
<evidence type="ECO:0000256" key="1">
    <source>
        <dbReference type="ARBA" id="ARBA00007613"/>
    </source>
</evidence>
<evidence type="ECO:0000256" key="2">
    <source>
        <dbReference type="SAM" id="SignalP"/>
    </source>
</evidence>
<sequence length="411" mass="44941">MNLKKTLFAVTLGLSTSLAVAQTEFDLPSLETLAMTSSRSLLASRDQVTAARYAIDSAGAFPNPELEYLSGNARARSPGGNPGDARSVTLTQPIDLPWRRTARIGAAEAGLESASAGSRMFEADLLARLRVRYYEVLRREAELSNAREDAALMEKVRSKIALRVETGEAPRFELIKADAESLNAQKTAQAAGFRLEQSRSLLRQAVGGGLPAEFKLSSRLRDVPALVPLDTVRSQMAESSPDLARGRAEMVRAERQLELERAQRLPSLALKASMDEDPDMRASKIGVVVSIPIWDRRRGPVGEAAAQLSRARNELEAQQYSLSQGLEVAYQQYEIAQTQVTALESGIVRQAESALRVAEAAYRFGERGFLEVLDAQRVFRAARAELIAARYELAAAWVEIERLRATPGGSK</sequence>
<dbReference type="PANTHER" id="PTHR30203:SF24">
    <property type="entry name" value="BLR4935 PROTEIN"/>
    <property type="match status" value="1"/>
</dbReference>
<evidence type="ECO:0000313" key="4">
    <source>
        <dbReference type="Proteomes" id="UP000739411"/>
    </source>
</evidence>
<protein>
    <submittedName>
        <fullName evidence="3">TolC family protein</fullName>
    </submittedName>
</protein>
<organism evidence="3 4">
    <name type="scientific">Candidatus Dechloromonas phosphorivorans</name>
    <dbReference type="NCBI Taxonomy" id="2899244"/>
    <lineage>
        <taxon>Bacteria</taxon>
        <taxon>Pseudomonadati</taxon>
        <taxon>Pseudomonadota</taxon>
        <taxon>Betaproteobacteria</taxon>
        <taxon>Rhodocyclales</taxon>
        <taxon>Azonexaceae</taxon>
        <taxon>Dechloromonas</taxon>
    </lineage>
</organism>
<comment type="similarity">
    <text evidence="1">Belongs to the outer membrane factor (OMF) (TC 1.B.17) family.</text>
</comment>
<keyword evidence="2" id="KW-0732">Signal</keyword>
<gene>
    <name evidence="3" type="ORF">IPJ38_17345</name>
</gene>
<dbReference type="InterPro" id="IPR010131">
    <property type="entry name" value="MdtP/NodT-like"/>
</dbReference>
<feature type="chain" id="PRO_5038033278" evidence="2">
    <location>
        <begin position="22"/>
        <end position="411"/>
    </location>
</feature>
<dbReference type="EMBL" id="JADJMS010000046">
    <property type="protein sequence ID" value="MBK7416592.1"/>
    <property type="molecule type" value="Genomic_DNA"/>
</dbReference>
<accession>A0A935K6Q8</accession>
<dbReference type="PANTHER" id="PTHR30203">
    <property type="entry name" value="OUTER MEMBRANE CATION EFFLUX PROTEIN"/>
    <property type="match status" value="1"/>
</dbReference>
<reference evidence="3 4" key="1">
    <citation type="submission" date="2020-10" db="EMBL/GenBank/DDBJ databases">
        <title>Connecting structure to function with the recovery of over 1000 high-quality activated sludge metagenome-assembled genomes encoding full-length rRNA genes using long-read sequencing.</title>
        <authorList>
            <person name="Singleton C.M."/>
            <person name="Petriglieri F."/>
            <person name="Kristensen J.M."/>
            <person name="Kirkegaard R.H."/>
            <person name="Michaelsen T.Y."/>
            <person name="Andersen M.H."/>
            <person name="Karst S.M."/>
            <person name="Dueholm M.S."/>
            <person name="Nielsen P.H."/>
            <person name="Albertsen M."/>
        </authorList>
    </citation>
    <scope>NUCLEOTIDE SEQUENCE [LARGE SCALE GENOMIC DNA]</scope>
    <source>
        <strain evidence="3">EsbW_18-Q3-R4-48_BATAC.463</strain>
    </source>
</reference>
<feature type="signal peptide" evidence="2">
    <location>
        <begin position="1"/>
        <end position="21"/>
    </location>
</feature>
<dbReference type="Gene3D" id="1.20.1600.10">
    <property type="entry name" value="Outer membrane efflux proteins (OEP)"/>
    <property type="match status" value="1"/>
</dbReference>
<dbReference type="Proteomes" id="UP000739411">
    <property type="component" value="Unassembled WGS sequence"/>
</dbReference>
<dbReference type="GO" id="GO:0015562">
    <property type="term" value="F:efflux transmembrane transporter activity"/>
    <property type="evidence" value="ECO:0007669"/>
    <property type="project" value="InterPro"/>
</dbReference>
<dbReference type="InterPro" id="IPR003423">
    <property type="entry name" value="OMP_efflux"/>
</dbReference>
<evidence type="ECO:0000313" key="3">
    <source>
        <dbReference type="EMBL" id="MBK7416592.1"/>
    </source>
</evidence>
<comment type="caution">
    <text evidence="3">The sequence shown here is derived from an EMBL/GenBank/DDBJ whole genome shotgun (WGS) entry which is preliminary data.</text>
</comment>
<name>A0A935K6Q8_9RHOO</name>
<dbReference type="Pfam" id="PF02321">
    <property type="entry name" value="OEP"/>
    <property type="match status" value="2"/>
</dbReference>